<evidence type="ECO:0000256" key="2">
    <source>
        <dbReference type="ARBA" id="ARBA00009773"/>
    </source>
</evidence>
<protein>
    <recommendedName>
        <fullName evidence="9">AI-2E family transporter</fullName>
    </recommendedName>
</protein>
<organism evidence="7 8">
    <name type="scientific">Rhodopila globiformis</name>
    <name type="common">Rhodopseudomonas globiformis</name>
    <dbReference type="NCBI Taxonomy" id="1071"/>
    <lineage>
        <taxon>Bacteria</taxon>
        <taxon>Pseudomonadati</taxon>
        <taxon>Pseudomonadota</taxon>
        <taxon>Alphaproteobacteria</taxon>
        <taxon>Acetobacterales</taxon>
        <taxon>Acetobacteraceae</taxon>
        <taxon>Rhodopila</taxon>
    </lineage>
</organism>
<sequence length="348" mass="37376">MDTEQKHHRNIDYTLRAAVIAALLLLVASQLGDVLLLVFAALLAASVLRGGASGLHRRIGLGTGWCLALVVVLIVLLFMALFWLEGARMIREAATVSDTVRQQVQHLWDRWQNDPYVKRIVPHLTDQAGAILGHLTSLAPGVASSVIGVGGDLVVVLATGIFLAMAPDTYIGGFLRLLPPRWRPRGHEVMEELGRTLQRWFLGQFMDMMVVAVLTGTGLFFLSVPLALTLAIIAGLCNFVPYIGALAGAIPALAVAVSQSPQSAVSVAILYVVVQTLEGNIIAPLIQKRTVDLPPALTILSQTVLGAVFGVMGLILATPLFAASMTAVRMVYVESVLERPTRAPEEDR</sequence>
<feature type="transmembrane region" description="Helical" evidence="6">
    <location>
        <begin position="208"/>
        <end position="233"/>
    </location>
</feature>
<keyword evidence="8" id="KW-1185">Reference proteome</keyword>
<evidence type="ECO:0000256" key="5">
    <source>
        <dbReference type="ARBA" id="ARBA00023136"/>
    </source>
</evidence>
<keyword evidence="4 6" id="KW-1133">Transmembrane helix</keyword>
<feature type="transmembrane region" description="Helical" evidence="6">
    <location>
        <begin position="153"/>
        <end position="175"/>
    </location>
</feature>
<dbReference type="InterPro" id="IPR002549">
    <property type="entry name" value="AI-2E-like"/>
</dbReference>
<dbReference type="Pfam" id="PF01594">
    <property type="entry name" value="AI-2E_transport"/>
    <property type="match status" value="1"/>
</dbReference>
<dbReference type="PANTHER" id="PTHR21716:SF62">
    <property type="entry name" value="TRANSPORT PROTEIN YDBI-RELATED"/>
    <property type="match status" value="1"/>
</dbReference>
<comment type="subcellular location">
    <subcellularLocation>
        <location evidence="1">Membrane</location>
        <topology evidence="1">Multi-pass membrane protein</topology>
    </subcellularLocation>
</comment>
<feature type="transmembrane region" description="Helical" evidence="6">
    <location>
        <begin position="264"/>
        <end position="287"/>
    </location>
</feature>
<comment type="caution">
    <text evidence="7">The sequence shown here is derived from an EMBL/GenBank/DDBJ whole genome shotgun (WGS) entry which is preliminary data.</text>
</comment>
<dbReference type="Proteomes" id="UP000239724">
    <property type="component" value="Unassembled WGS sequence"/>
</dbReference>
<accession>A0A2S6NIQ6</accession>
<name>A0A2S6NIQ6_RHOGL</name>
<evidence type="ECO:0000313" key="8">
    <source>
        <dbReference type="Proteomes" id="UP000239724"/>
    </source>
</evidence>
<evidence type="ECO:0000256" key="3">
    <source>
        <dbReference type="ARBA" id="ARBA00022692"/>
    </source>
</evidence>
<evidence type="ECO:0000256" key="6">
    <source>
        <dbReference type="SAM" id="Phobius"/>
    </source>
</evidence>
<proteinExistence type="inferred from homology"/>
<evidence type="ECO:0000313" key="7">
    <source>
        <dbReference type="EMBL" id="PPQ34516.1"/>
    </source>
</evidence>
<gene>
    <name evidence="7" type="ORF">CCS01_10530</name>
</gene>
<reference evidence="7 8" key="1">
    <citation type="journal article" date="2018" name="Arch. Microbiol.">
        <title>New insights into the metabolic potential of the phototrophic purple bacterium Rhodopila globiformis DSM 161(T) from its draft genome sequence and evidence for a vanadium-dependent nitrogenase.</title>
        <authorList>
            <person name="Imhoff J.F."/>
            <person name="Rahn T."/>
            <person name="Kunzel S."/>
            <person name="Neulinger S.C."/>
        </authorList>
    </citation>
    <scope>NUCLEOTIDE SEQUENCE [LARGE SCALE GENOMIC DNA]</scope>
    <source>
        <strain evidence="7 8">DSM 161</strain>
    </source>
</reference>
<dbReference type="OrthoDB" id="5761230at2"/>
<dbReference type="AlphaFoldDB" id="A0A2S6NIQ6"/>
<evidence type="ECO:0008006" key="9">
    <source>
        <dbReference type="Google" id="ProtNLM"/>
    </source>
</evidence>
<evidence type="ECO:0000256" key="1">
    <source>
        <dbReference type="ARBA" id="ARBA00004141"/>
    </source>
</evidence>
<keyword evidence="5 6" id="KW-0472">Membrane</keyword>
<feature type="transmembrane region" description="Helical" evidence="6">
    <location>
        <begin position="299"/>
        <end position="322"/>
    </location>
</feature>
<keyword evidence="3 6" id="KW-0812">Transmembrane</keyword>
<comment type="similarity">
    <text evidence="2">Belongs to the autoinducer-2 exporter (AI-2E) (TC 2.A.86) family.</text>
</comment>
<dbReference type="RefSeq" id="WP_104518811.1">
    <property type="nucleotide sequence ID" value="NZ_NHRY01000107.1"/>
</dbReference>
<dbReference type="EMBL" id="NHRY01000107">
    <property type="protein sequence ID" value="PPQ34516.1"/>
    <property type="molecule type" value="Genomic_DNA"/>
</dbReference>
<feature type="transmembrane region" description="Helical" evidence="6">
    <location>
        <begin position="64"/>
        <end position="84"/>
    </location>
</feature>
<dbReference type="PANTHER" id="PTHR21716">
    <property type="entry name" value="TRANSMEMBRANE PROTEIN"/>
    <property type="match status" value="1"/>
</dbReference>
<dbReference type="GO" id="GO:0055085">
    <property type="term" value="P:transmembrane transport"/>
    <property type="evidence" value="ECO:0007669"/>
    <property type="project" value="TreeGrafter"/>
</dbReference>
<dbReference type="GO" id="GO:0016020">
    <property type="term" value="C:membrane"/>
    <property type="evidence" value="ECO:0007669"/>
    <property type="project" value="UniProtKB-SubCell"/>
</dbReference>
<feature type="transmembrane region" description="Helical" evidence="6">
    <location>
        <begin position="239"/>
        <end position="257"/>
    </location>
</feature>
<evidence type="ECO:0000256" key="4">
    <source>
        <dbReference type="ARBA" id="ARBA00022989"/>
    </source>
</evidence>